<dbReference type="AlphaFoldDB" id="A0A0F9MTS4"/>
<dbReference type="SUPFAM" id="SSF52096">
    <property type="entry name" value="ClpP/crotonase"/>
    <property type="match status" value="1"/>
</dbReference>
<protein>
    <recommendedName>
        <fullName evidence="2">Enoyl-CoA hydratase/isomerase</fullName>
    </recommendedName>
</protein>
<dbReference type="InterPro" id="IPR029045">
    <property type="entry name" value="ClpP/crotonase-like_dom_sf"/>
</dbReference>
<reference evidence="1" key="1">
    <citation type="journal article" date="2015" name="Nature">
        <title>Complex archaea that bridge the gap between prokaryotes and eukaryotes.</title>
        <authorList>
            <person name="Spang A."/>
            <person name="Saw J.H."/>
            <person name="Jorgensen S.L."/>
            <person name="Zaremba-Niedzwiedzka K."/>
            <person name="Martijn J."/>
            <person name="Lind A.E."/>
            <person name="van Eijk R."/>
            <person name="Schleper C."/>
            <person name="Guy L."/>
            <person name="Ettema T.J."/>
        </authorList>
    </citation>
    <scope>NUCLEOTIDE SEQUENCE</scope>
</reference>
<comment type="caution">
    <text evidence="1">The sequence shown here is derived from an EMBL/GenBank/DDBJ whole genome shotgun (WGS) entry which is preliminary data.</text>
</comment>
<dbReference type="InterPro" id="IPR014748">
    <property type="entry name" value="Enoyl-CoA_hydra_C"/>
</dbReference>
<evidence type="ECO:0000313" key="1">
    <source>
        <dbReference type="EMBL" id="KKM72637.1"/>
    </source>
</evidence>
<dbReference type="Gene3D" id="1.10.12.10">
    <property type="entry name" value="Lyase 2-enoyl-coa Hydratase, Chain A, domain 2"/>
    <property type="match status" value="1"/>
</dbReference>
<feature type="non-terminal residue" evidence="1">
    <location>
        <position position="1"/>
    </location>
</feature>
<gene>
    <name evidence="1" type="ORF">LCGC14_1418480</name>
</gene>
<name>A0A0F9MTS4_9ZZZZ</name>
<dbReference type="EMBL" id="LAZR01009431">
    <property type="protein sequence ID" value="KKM72637.1"/>
    <property type="molecule type" value="Genomic_DNA"/>
</dbReference>
<organism evidence="1">
    <name type="scientific">marine sediment metagenome</name>
    <dbReference type="NCBI Taxonomy" id="412755"/>
    <lineage>
        <taxon>unclassified sequences</taxon>
        <taxon>metagenomes</taxon>
        <taxon>ecological metagenomes</taxon>
    </lineage>
</organism>
<proteinExistence type="predicted"/>
<evidence type="ECO:0008006" key="2">
    <source>
        <dbReference type="Google" id="ProtNLM"/>
    </source>
</evidence>
<dbReference type="InterPro" id="IPR001753">
    <property type="entry name" value="Enoyl-CoA_hydra/iso"/>
</dbReference>
<sequence length="78" mass="8952">VPSEKLDETTAQWAKKLAKGPTLAFARTKKLFFEALSTPLKEHLENERQMQIKSAETEDYKRGVFALLDKKEPEFIGK</sequence>
<dbReference type="Pfam" id="PF00378">
    <property type="entry name" value="ECH_1"/>
    <property type="match status" value="1"/>
</dbReference>
<accession>A0A0F9MTS4</accession>